<gene>
    <name evidence="9" type="ORF">METZ01_LOCUS14392</name>
</gene>
<dbReference type="InterPro" id="IPR006847">
    <property type="entry name" value="IF2_N"/>
</dbReference>
<dbReference type="Gene3D" id="3.40.50.300">
    <property type="entry name" value="P-loop containing nucleotide triphosphate hydrolases"/>
    <property type="match status" value="1"/>
</dbReference>
<evidence type="ECO:0000256" key="5">
    <source>
        <dbReference type="ARBA" id="ARBA00023134"/>
    </source>
</evidence>
<dbReference type="FunFam" id="3.40.50.300:FF:000019">
    <property type="entry name" value="Translation initiation factor IF-2"/>
    <property type="match status" value="1"/>
</dbReference>
<dbReference type="FunFam" id="2.40.30.10:FF:000054">
    <property type="entry name" value="Translation initiation factor IF-2"/>
    <property type="match status" value="1"/>
</dbReference>
<dbReference type="Pfam" id="PF04760">
    <property type="entry name" value="IF2_N"/>
    <property type="match status" value="2"/>
</dbReference>
<dbReference type="GO" id="GO:0003924">
    <property type="term" value="F:GTPase activity"/>
    <property type="evidence" value="ECO:0007669"/>
    <property type="project" value="InterPro"/>
</dbReference>
<dbReference type="Pfam" id="PF11987">
    <property type="entry name" value="IF-2"/>
    <property type="match status" value="1"/>
</dbReference>
<evidence type="ECO:0000256" key="3">
    <source>
        <dbReference type="ARBA" id="ARBA00022741"/>
    </source>
</evidence>
<dbReference type="InterPro" id="IPR000795">
    <property type="entry name" value="T_Tr_GTP-bd_dom"/>
</dbReference>
<evidence type="ECO:0000259" key="8">
    <source>
        <dbReference type="PROSITE" id="PS51722"/>
    </source>
</evidence>
<keyword evidence="4" id="KW-0648">Protein biosynthesis</keyword>
<dbReference type="CDD" id="cd01887">
    <property type="entry name" value="IF2_eIF5B"/>
    <property type="match status" value="1"/>
</dbReference>
<keyword evidence="3" id="KW-0547">Nucleotide-binding</keyword>
<feature type="compositionally biased region" description="Acidic residues" evidence="7">
    <location>
        <begin position="155"/>
        <end position="181"/>
    </location>
</feature>
<dbReference type="GO" id="GO:0003743">
    <property type="term" value="F:translation initiation factor activity"/>
    <property type="evidence" value="ECO:0007669"/>
    <property type="project" value="UniProtKB-KW"/>
</dbReference>
<dbReference type="InterPro" id="IPR044145">
    <property type="entry name" value="IF2_II"/>
</dbReference>
<dbReference type="GO" id="GO:0005525">
    <property type="term" value="F:GTP binding"/>
    <property type="evidence" value="ECO:0007669"/>
    <property type="project" value="UniProtKB-KW"/>
</dbReference>
<accession>A0A381P5Q4</accession>
<dbReference type="Gene3D" id="3.40.50.10050">
    <property type="entry name" value="Translation initiation factor IF- 2, domain 3"/>
    <property type="match status" value="1"/>
</dbReference>
<dbReference type="InterPro" id="IPR015760">
    <property type="entry name" value="TIF_IF2"/>
</dbReference>
<dbReference type="Pfam" id="PF00009">
    <property type="entry name" value="GTP_EFTU"/>
    <property type="match status" value="1"/>
</dbReference>
<organism evidence="9">
    <name type="scientific">marine metagenome</name>
    <dbReference type="NCBI Taxonomy" id="408172"/>
    <lineage>
        <taxon>unclassified sequences</taxon>
        <taxon>metagenomes</taxon>
        <taxon>ecological metagenomes</taxon>
    </lineage>
</organism>
<dbReference type="InterPro" id="IPR000178">
    <property type="entry name" value="TF_IF2_bacterial-like"/>
</dbReference>
<dbReference type="Gene3D" id="2.40.30.10">
    <property type="entry name" value="Translation factors"/>
    <property type="match status" value="2"/>
</dbReference>
<dbReference type="GO" id="GO:0005737">
    <property type="term" value="C:cytoplasm"/>
    <property type="evidence" value="ECO:0007669"/>
    <property type="project" value="TreeGrafter"/>
</dbReference>
<dbReference type="InterPro" id="IPR053905">
    <property type="entry name" value="EF-G-like_DII"/>
</dbReference>
<dbReference type="NCBIfam" id="TIGR00231">
    <property type="entry name" value="small_GTP"/>
    <property type="match status" value="1"/>
</dbReference>
<feature type="compositionally biased region" description="Basic and acidic residues" evidence="7">
    <location>
        <begin position="189"/>
        <end position="215"/>
    </location>
</feature>
<dbReference type="Pfam" id="PF22042">
    <property type="entry name" value="EF-G_D2"/>
    <property type="match status" value="1"/>
</dbReference>
<dbReference type="HAMAP" id="MF_00100_B">
    <property type="entry name" value="IF_2_B"/>
    <property type="match status" value="1"/>
</dbReference>
<feature type="compositionally biased region" description="Acidic residues" evidence="7">
    <location>
        <begin position="92"/>
        <end position="111"/>
    </location>
</feature>
<dbReference type="InterPro" id="IPR005225">
    <property type="entry name" value="Small_GTP-bd"/>
</dbReference>
<evidence type="ECO:0000256" key="6">
    <source>
        <dbReference type="ARBA" id="ARBA00025162"/>
    </source>
</evidence>
<keyword evidence="2" id="KW-0396">Initiation factor</keyword>
<dbReference type="FunFam" id="2.40.30.10:FF:000008">
    <property type="entry name" value="Translation initiation factor IF-2"/>
    <property type="match status" value="1"/>
</dbReference>
<dbReference type="CDD" id="cd03702">
    <property type="entry name" value="IF2_mtIF2_II"/>
    <property type="match status" value="1"/>
</dbReference>
<feature type="compositionally biased region" description="Basic and acidic residues" evidence="7">
    <location>
        <begin position="304"/>
        <end position="313"/>
    </location>
</feature>
<dbReference type="PANTHER" id="PTHR43381:SF5">
    <property type="entry name" value="TR-TYPE G DOMAIN-CONTAINING PROTEIN"/>
    <property type="match status" value="1"/>
</dbReference>
<evidence type="ECO:0000256" key="7">
    <source>
        <dbReference type="SAM" id="MobiDB-lite"/>
    </source>
</evidence>
<evidence type="ECO:0000256" key="1">
    <source>
        <dbReference type="ARBA" id="ARBA00007733"/>
    </source>
</evidence>
<dbReference type="SUPFAM" id="SSF50447">
    <property type="entry name" value="Translation proteins"/>
    <property type="match status" value="2"/>
</dbReference>
<name>A0A381P5Q4_9ZZZZ</name>
<dbReference type="InterPro" id="IPR009000">
    <property type="entry name" value="Transl_B-barrel_sf"/>
</dbReference>
<dbReference type="InterPro" id="IPR027417">
    <property type="entry name" value="P-loop_NTPase"/>
</dbReference>
<protein>
    <recommendedName>
        <fullName evidence="8">Tr-type G domain-containing protein</fullName>
    </recommendedName>
</protein>
<sequence length="899" mass="97394">MRVQELAKDLGVEANALIALLRQMGIPVSDARSVINEAQQAKVLAKIERERRAGHSDPATAIQAVLEEALPAPSRRRRRRRASEVPPPDPEVTTESDVGLEEGLADGEGAEVGDMPELAGITEPDPSSPGVKKDEEDPESEDLDLGIHLSLDTTEVLEDLDGLESDEAEPTETDSALDEGESSQISEVIEGKIEVQDRLVSDKAEPLEPAREGGPVRKIRQPTPSPAASAGPGGQVRIQAEGYTADGRRQRKDKKKGKKRQRVDKDAVQSNIQRVMAEIKGGSGKKRKKKKGRQTVEEQEAQVEQERQEEERERTTVRVNEFLTIAELADLIDVSSTDIIGSAFKNLGLLVTINQRLDFDQIEMLLEEFNFTAVREEEYVAEPEFEEVQDAPEDLKPRSPVVTVLGHVDHGKTLLLDRIRDTNVVAGEAGGITQHIGAYHVDVEGGRSITFLDTPGHAAFTAMRARGAEITDVVILVVAADDSVMPQTVEAISHAANAGVPIIVAINKIDLPAADSNRVKQGLLQHNINVEDFGGDVLAVDLSAKTGEGVEELLEKVLLQAEMLELKANPNRDAQGTVIEAQLDVGKGPVISVLVKSGTLQVGDSFICGFFDGRVRALLDERGHSIDEVGPAMPVQVLGAGGVPQAGDIFQVINPDRASEIAEKRQRLEREKQLRIRERAVSLGDFGALAAAGELSTLPLVIKGDVDGSVQALSDALEQIGTDEVQVDIVHRGVGAVNESDVLLAQTAGAVILGFSVRPQTAARQSADREGVEIRVYDVIYEAVDEITAALEGMLAPERRETVEGTAEVRETFKITKLGTIAGCYISEGRMDRKGHARIIRDGIVIYDSEVSSLKRFKDDVKEVREGFECGIGVKNFNDVKVGDLIECYTVQEVARTLN</sequence>
<comment type="similarity">
    <text evidence="1">Belongs to the TRAFAC class translation factor GTPase superfamily. Classic translation factor GTPase family. IF-2 subfamily.</text>
</comment>
<dbReference type="PROSITE" id="PS51722">
    <property type="entry name" value="G_TR_2"/>
    <property type="match status" value="1"/>
</dbReference>
<dbReference type="SUPFAM" id="SSF52156">
    <property type="entry name" value="Initiation factor IF2/eIF5b, domain 3"/>
    <property type="match status" value="1"/>
</dbReference>
<dbReference type="InterPro" id="IPR023115">
    <property type="entry name" value="TIF_IF2_dom3"/>
</dbReference>
<evidence type="ECO:0000313" key="9">
    <source>
        <dbReference type="EMBL" id="SUZ61538.1"/>
    </source>
</evidence>
<proteinExistence type="inferred from homology"/>
<evidence type="ECO:0000256" key="4">
    <source>
        <dbReference type="ARBA" id="ARBA00022917"/>
    </source>
</evidence>
<dbReference type="PROSITE" id="PS01176">
    <property type="entry name" value="IF2"/>
    <property type="match status" value="1"/>
</dbReference>
<feature type="compositionally biased region" description="Basic residues" evidence="7">
    <location>
        <begin position="283"/>
        <end position="293"/>
    </location>
</feature>
<comment type="function">
    <text evidence="6">One of the essential components for the initiation of protein synthesis. Protects formylmethionyl-tRNA from spontaneous hydrolysis and promotes its binding to the 30S ribosomal subunits. Also involved in the hydrolysis of GTP during the formation of the 70S ribosomal complex.</text>
</comment>
<evidence type="ECO:0000256" key="2">
    <source>
        <dbReference type="ARBA" id="ARBA00022540"/>
    </source>
</evidence>
<dbReference type="InterPro" id="IPR036925">
    <property type="entry name" value="TIF_IF2_dom3_sf"/>
</dbReference>
<dbReference type="SUPFAM" id="SSF52540">
    <property type="entry name" value="P-loop containing nucleoside triphosphate hydrolases"/>
    <property type="match status" value="1"/>
</dbReference>
<dbReference type="Gene3D" id="1.10.10.2480">
    <property type="match status" value="1"/>
</dbReference>
<feature type="compositionally biased region" description="Basic residues" evidence="7">
    <location>
        <begin position="249"/>
        <end position="262"/>
    </location>
</feature>
<dbReference type="CDD" id="cd03692">
    <property type="entry name" value="mtIF2_IVc"/>
    <property type="match status" value="1"/>
</dbReference>
<reference evidence="9" key="1">
    <citation type="submission" date="2018-05" db="EMBL/GenBank/DDBJ databases">
        <authorList>
            <person name="Lanie J.A."/>
            <person name="Ng W.-L."/>
            <person name="Kazmierczak K.M."/>
            <person name="Andrzejewski T.M."/>
            <person name="Davidsen T.M."/>
            <person name="Wayne K.J."/>
            <person name="Tettelin H."/>
            <person name="Glass J.I."/>
            <person name="Rusch D."/>
            <person name="Podicherti R."/>
            <person name="Tsui H.-C.T."/>
            <person name="Winkler M.E."/>
        </authorList>
    </citation>
    <scope>NUCLEOTIDE SEQUENCE</scope>
</reference>
<dbReference type="FunFam" id="3.40.50.10050:FF:000001">
    <property type="entry name" value="Translation initiation factor IF-2"/>
    <property type="match status" value="1"/>
</dbReference>
<feature type="region of interest" description="Disordered" evidence="7">
    <location>
        <begin position="71"/>
        <end position="313"/>
    </location>
</feature>
<dbReference type="NCBIfam" id="TIGR00487">
    <property type="entry name" value="IF-2"/>
    <property type="match status" value="1"/>
</dbReference>
<keyword evidence="5" id="KW-0342">GTP-binding</keyword>
<dbReference type="PANTHER" id="PTHR43381">
    <property type="entry name" value="TRANSLATION INITIATION FACTOR IF-2-RELATED"/>
    <property type="match status" value="1"/>
</dbReference>
<dbReference type="EMBL" id="UINC01000810">
    <property type="protein sequence ID" value="SUZ61538.1"/>
    <property type="molecule type" value="Genomic_DNA"/>
</dbReference>
<dbReference type="AlphaFoldDB" id="A0A381P5Q4"/>
<feature type="domain" description="Tr-type G" evidence="8">
    <location>
        <begin position="397"/>
        <end position="567"/>
    </location>
</feature>